<keyword evidence="2" id="KW-0472">Membrane</keyword>
<keyword evidence="2" id="KW-0812">Transmembrane</keyword>
<name>A0A5E7T8B9_PSEFL</name>
<evidence type="ECO:0000313" key="4">
    <source>
        <dbReference type="Proteomes" id="UP000409037"/>
    </source>
</evidence>
<protein>
    <submittedName>
        <fullName evidence="3">Uncharacterized protein</fullName>
    </submittedName>
</protein>
<dbReference type="EMBL" id="CABVHU010000012">
    <property type="protein sequence ID" value="VVO23146.1"/>
    <property type="molecule type" value="Genomic_DNA"/>
</dbReference>
<feature type="compositionally biased region" description="Basic and acidic residues" evidence="1">
    <location>
        <begin position="17"/>
        <end position="26"/>
    </location>
</feature>
<dbReference type="AlphaFoldDB" id="A0A5E7T8B9"/>
<gene>
    <name evidence="3" type="ORF">PS833_04370</name>
</gene>
<dbReference type="Proteomes" id="UP000409037">
    <property type="component" value="Unassembled WGS sequence"/>
</dbReference>
<evidence type="ECO:0000256" key="2">
    <source>
        <dbReference type="SAM" id="Phobius"/>
    </source>
</evidence>
<sequence>MQNHDIRPPLIPVTPLAEKRSSHQAELKNSQAPTGGIAMDPRVTELQAHLKYMRRDMDEMRDNVRSIKHRLVYSTGGTAVVLGLLVWIGNSRFDQLVTLLLGR</sequence>
<organism evidence="3 4">
    <name type="scientific">Pseudomonas fluorescens</name>
    <dbReference type="NCBI Taxonomy" id="294"/>
    <lineage>
        <taxon>Bacteria</taxon>
        <taxon>Pseudomonadati</taxon>
        <taxon>Pseudomonadota</taxon>
        <taxon>Gammaproteobacteria</taxon>
        <taxon>Pseudomonadales</taxon>
        <taxon>Pseudomonadaceae</taxon>
        <taxon>Pseudomonas</taxon>
    </lineage>
</organism>
<keyword evidence="2" id="KW-1133">Transmembrane helix</keyword>
<accession>A0A5E7T8B9</accession>
<feature type="transmembrane region" description="Helical" evidence="2">
    <location>
        <begin position="71"/>
        <end position="89"/>
    </location>
</feature>
<dbReference type="OrthoDB" id="6980452at2"/>
<evidence type="ECO:0000256" key="1">
    <source>
        <dbReference type="SAM" id="MobiDB-lite"/>
    </source>
</evidence>
<proteinExistence type="predicted"/>
<evidence type="ECO:0000313" key="3">
    <source>
        <dbReference type="EMBL" id="VVO23146.1"/>
    </source>
</evidence>
<reference evidence="3 4" key="1">
    <citation type="submission" date="2019-09" db="EMBL/GenBank/DDBJ databases">
        <authorList>
            <person name="Chandra G."/>
            <person name="Truman W A."/>
        </authorList>
    </citation>
    <scope>NUCLEOTIDE SEQUENCE [LARGE SCALE GENOMIC DNA]</scope>
    <source>
        <strain evidence="3">PS833</strain>
    </source>
</reference>
<dbReference type="RefSeq" id="WP_150799706.1">
    <property type="nucleotide sequence ID" value="NZ_CABVHU010000012.1"/>
</dbReference>
<feature type="region of interest" description="Disordered" evidence="1">
    <location>
        <begin position="1"/>
        <end position="40"/>
    </location>
</feature>